<gene>
    <name evidence="1" type="ORF">Val02_68720</name>
</gene>
<proteinExistence type="predicted"/>
<comment type="caution">
    <text evidence="1">The sequence shown here is derived from an EMBL/GenBank/DDBJ whole genome shotgun (WGS) entry which is preliminary data.</text>
</comment>
<evidence type="ECO:0000313" key="2">
    <source>
        <dbReference type="Proteomes" id="UP000619260"/>
    </source>
</evidence>
<keyword evidence="2" id="KW-1185">Reference proteome</keyword>
<dbReference type="EMBL" id="BOPF01000032">
    <property type="protein sequence ID" value="GIJ49986.1"/>
    <property type="molecule type" value="Genomic_DNA"/>
</dbReference>
<sequence>MPVEAPDARILRQLKLAVDSMSTDRATAYARSLGFTPPTCERGWEVRIRVEPDGSEGPVVWIRVAS</sequence>
<evidence type="ECO:0000313" key="1">
    <source>
        <dbReference type="EMBL" id="GIJ49986.1"/>
    </source>
</evidence>
<reference evidence="1" key="1">
    <citation type="submission" date="2021-01" db="EMBL/GenBank/DDBJ databases">
        <title>Whole genome shotgun sequence of Virgisporangium aliadipatigenens NBRC 105644.</title>
        <authorList>
            <person name="Komaki H."/>
            <person name="Tamura T."/>
        </authorList>
    </citation>
    <scope>NUCLEOTIDE SEQUENCE</scope>
    <source>
        <strain evidence="1">NBRC 105644</strain>
    </source>
</reference>
<dbReference type="Proteomes" id="UP000619260">
    <property type="component" value="Unassembled WGS sequence"/>
</dbReference>
<accession>A0A8J3YUE0</accession>
<dbReference type="AlphaFoldDB" id="A0A8J3YUE0"/>
<protein>
    <submittedName>
        <fullName evidence="1">Uncharacterized protein</fullName>
    </submittedName>
</protein>
<name>A0A8J3YUE0_9ACTN</name>
<organism evidence="1 2">
    <name type="scientific">Virgisporangium aliadipatigenens</name>
    <dbReference type="NCBI Taxonomy" id="741659"/>
    <lineage>
        <taxon>Bacteria</taxon>
        <taxon>Bacillati</taxon>
        <taxon>Actinomycetota</taxon>
        <taxon>Actinomycetes</taxon>
        <taxon>Micromonosporales</taxon>
        <taxon>Micromonosporaceae</taxon>
        <taxon>Virgisporangium</taxon>
    </lineage>
</organism>